<evidence type="ECO:0000313" key="3">
    <source>
        <dbReference type="EMBL" id="TDY45445.1"/>
    </source>
</evidence>
<name>A0A4V3HEA7_9BURK</name>
<dbReference type="AlphaFoldDB" id="A0A4V3HEA7"/>
<feature type="transmembrane region" description="Helical" evidence="2">
    <location>
        <begin position="113"/>
        <end position="131"/>
    </location>
</feature>
<keyword evidence="4" id="KW-1185">Reference proteome</keyword>
<organism evidence="3 4">
    <name type="scientific">Paraburkholderia rhizosphaerae</name>
    <dbReference type="NCBI Taxonomy" id="480658"/>
    <lineage>
        <taxon>Bacteria</taxon>
        <taxon>Pseudomonadati</taxon>
        <taxon>Pseudomonadota</taxon>
        <taxon>Betaproteobacteria</taxon>
        <taxon>Burkholderiales</taxon>
        <taxon>Burkholderiaceae</taxon>
        <taxon>Paraburkholderia</taxon>
    </lineage>
</organism>
<dbReference type="EMBL" id="SORE01000014">
    <property type="protein sequence ID" value="TDY45445.1"/>
    <property type="molecule type" value="Genomic_DNA"/>
</dbReference>
<evidence type="ECO:0000313" key="4">
    <source>
        <dbReference type="Proteomes" id="UP000295509"/>
    </source>
</evidence>
<comment type="caution">
    <text evidence="3">The sequence shown here is derived from an EMBL/GenBank/DDBJ whole genome shotgun (WGS) entry which is preliminary data.</text>
</comment>
<evidence type="ECO:0000256" key="1">
    <source>
        <dbReference type="SAM" id="MobiDB-lite"/>
    </source>
</evidence>
<feature type="compositionally biased region" description="Low complexity" evidence="1">
    <location>
        <begin position="299"/>
        <end position="313"/>
    </location>
</feature>
<keyword evidence="2" id="KW-0472">Membrane</keyword>
<keyword evidence="2" id="KW-0812">Transmembrane</keyword>
<protein>
    <submittedName>
        <fullName evidence="3">Uncharacterized protein</fullName>
    </submittedName>
</protein>
<feature type="region of interest" description="Disordered" evidence="1">
    <location>
        <begin position="140"/>
        <end position="186"/>
    </location>
</feature>
<accession>A0A4V3HEA7</accession>
<feature type="compositionally biased region" description="Low complexity" evidence="1">
    <location>
        <begin position="376"/>
        <end position="392"/>
    </location>
</feature>
<keyword evidence="2" id="KW-1133">Transmembrane helix</keyword>
<proteinExistence type="predicted"/>
<dbReference type="RefSeq" id="WP_134193485.1">
    <property type="nucleotide sequence ID" value="NZ_SORE01000014.1"/>
</dbReference>
<dbReference type="Proteomes" id="UP000295509">
    <property type="component" value="Unassembled WGS sequence"/>
</dbReference>
<feature type="region of interest" description="Disordered" evidence="1">
    <location>
        <begin position="299"/>
        <end position="418"/>
    </location>
</feature>
<dbReference type="OrthoDB" id="9004488at2"/>
<evidence type="ECO:0000256" key="2">
    <source>
        <dbReference type="SAM" id="Phobius"/>
    </source>
</evidence>
<sequence>MSAQITRDQSFPTPCRRCGGVLYQHVDFCPYCGTDRPLDTAGRPRAETSLTAVHPTLRAPPQPAATALPAGEPAADLADSDLPPVMPDDRHISPLEVPSPLWKTTGRWIFTKGLLLVWFVLALGYAAYLLLGDNRKQEPAADEQTANSSAGSISPYASQQQTNVTPPATDTHTQSATPKPRVMPQYKDLPDTLRAARASLQDNNLSDARAAANAALARDPDNGDARALQRDIAAREQRRDNALQSADQCASQRAWACVQKQASDALAIDASSLHAQSLLERAILSTGWTPLTAPAAPATGALTAPASPATGGPRTVNGSPLPRSARTMHLPSSRDWGMTAPSVPNDSTASTPPPLPSIASAPRAVVTPDISSSVGATAPASSTDAASAASTDNGLDAQQRAILESGWKHAAPPPDAPH</sequence>
<feature type="compositionally biased region" description="Polar residues" evidence="1">
    <location>
        <begin position="144"/>
        <end position="177"/>
    </location>
</feature>
<reference evidence="3 4" key="1">
    <citation type="submission" date="2019-03" db="EMBL/GenBank/DDBJ databases">
        <title>Genomic Encyclopedia of Type Strains, Phase III (KMG-III): the genomes of soil and plant-associated and newly described type strains.</title>
        <authorList>
            <person name="Whitman W."/>
        </authorList>
    </citation>
    <scope>NUCLEOTIDE SEQUENCE [LARGE SCALE GENOMIC DNA]</scope>
    <source>
        <strain evidence="3 4">LMG 29544</strain>
    </source>
</reference>
<gene>
    <name evidence="3" type="ORF">BX592_114112</name>
</gene>